<accession>A0A1Y0HRD4</accession>
<organism evidence="2 3">
    <name type="scientific">Cellulosimicrobium cellulans</name>
    <name type="common">Arthrobacter luteus</name>
    <dbReference type="NCBI Taxonomy" id="1710"/>
    <lineage>
        <taxon>Bacteria</taxon>
        <taxon>Bacillati</taxon>
        <taxon>Actinomycetota</taxon>
        <taxon>Actinomycetes</taxon>
        <taxon>Micrococcales</taxon>
        <taxon>Promicromonosporaceae</taxon>
        <taxon>Cellulosimicrobium</taxon>
    </lineage>
</organism>
<dbReference type="Proteomes" id="UP000196228">
    <property type="component" value="Chromosome"/>
</dbReference>
<evidence type="ECO:0000256" key="1">
    <source>
        <dbReference type="SAM" id="MobiDB-lite"/>
    </source>
</evidence>
<dbReference type="EMBL" id="CP021383">
    <property type="protein sequence ID" value="ARU50679.1"/>
    <property type="molecule type" value="Genomic_DNA"/>
</dbReference>
<evidence type="ECO:0000313" key="2">
    <source>
        <dbReference type="EMBL" id="ARU50679.1"/>
    </source>
</evidence>
<reference evidence="2 3" key="1">
    <citation type="submission" date="2017-05" db="EMBL/GenBank/DDBJ databases">
        <authorList>
            <person name="Song R."/>
            <person name="Chenine A.L."/>
            <person name="Ruprecht R.M."/>
        </authorList>
    </citation>
    <scope>NUCLEOTIDE SEQUENCE [LARGE SCALE GENOMIC DNA]</scope>
    <source>
        <strain evidence="2 3">PSBB019</strain>
    </source>
</reference>
<gene>
    <name evidence="2" type="ORF">CBR64_03385</name>
</gene>
<feature type="compositionally biased region" description="Pro residues" evidence="1">
    <location>
        <begin position="68"/>
        <end position="79"/>
    </location>
</feature>
<evidence type="ECO:0000313" key="3">
    <source>
        <dbReference type="Proteomes" id="UP000196228"/>
    </source>
</evidence>
<dbReference type="AlphaFoldDB" id="A0A1Y0HRD4"/>
<sequence>MPRGPSGPREACPDLAGGAPSSGPGEGAPGLAPAAGSAARDPRTHVCARRGGRLSATGRGWCARAVEPPCPGPPTTGPE</sequence>
<feature type="compositionally biased region" description="Low complexity" evidence="1">
    <location>
        <begin position="16"/>
        <end position="39"/>
    </location>
</feature>
<feature type="region of interest" description="Disordered" evidence="1">
    <location>
        <begin position="1"/>
        <end position="79"/>
    </location>
</feature>
<proteinExistence type="predicted"/>
<name>A0A1Y0HRD4_CELCE</name>
<dbReference type="KEGG" id="cceu:CBR64_03385"/>
<protein>
    <submittedName>
        <fullName evidence="2">Uncharacterized protein</fullName>
    </submittedName>
</protein>